<dbReference type="EMBL" id="VWXX01000010">
    <property type="protein sequence ID" value="KAA6185352.1"/>
    <property type="molecule type" value="Genomic_DNA"/>
</dbReference>
<dbReference type="OrthoDB" id="9807255at2"/>
<dbReference type="AlphaFoldDB" id="A0A5M8FSM8"/>
<proteinExistence type="predicted"/>
<feature type="compositionally biased region" description="Basic and acidic residues" evidence="1">
    <location>
        <begin position="173"/>
        <end position="182"/>
    </location>
</feature>
<comment type="caution">
    <text evidence="2">The sequence shown here is derived from an EMBL/GenBank/DDBJ whole genome shotgun (WGS) entry which is preliminary data.</text>
</comment>
<protein>
    <submittedName>
        <fullName evidence="2">Uncharacterized protein</fullName>
    </submittedName>
</protein>
<sequence length="253" mass="28399">MKRFGNRVFESRADFWPGWPINQRLPRWPGLFIAPFLQLSCAPSAACLPHSAVRASALSASLSVTEESDILCGINRAERIYRLHTLLQQKPRSLAKLQEAPEAFRDTVVRDLGYMKDFMGTPIEYACAINGYRYSPNAPRFELPGFWLNKRELYALLATERLLEVRLAQEAPSRVRRDRGDDASGDGLSDQLGVGPVRQRTPVARSRSAMLPVLDLASRAPLSSRLSAALTTYPCSAGVLARRRRIPLSYRKR</sequence>
<keyword evidence="3" id="KW-1185">Reference proteome</keyword>
<evidence type="ECO:0000256" key="1">
    <source>
        <dbReference type="SAM" id="MobiDB-lite"/>
    </source>
</evidence>
<accession>A0A5M8FSM8</accession>
<evidence type="ECO:0000313" key="3">
    <source>
        <dbReference type="Proteomes" id="UP000322981"/>
    </source>
</evidence>
<organism evidence="2 3">
    <name type="scientific">Thiohalocapsa marina</name>
    <dbReference type="NCBI Taxonomy" id="424902"/>
    <lineage>
        <taxon>Bacteria</taxon>
        <taxon>Pseudomonadati</taxon>
        <taxon>Pseudomonadota</taxon>
        <taxon>Gammaproteobacteria</taxon>
        <taxon>Chromatiales</taxon>
        <taxon>Chromatiaceae</taxon>
        <taxon>Thiohalocapsa</taxon>
    </lineage>
</organism>
<evidence type="ECO:0000313" key="2">
    <source>
        <dbReference type="EMBL" id="KAA6185352.1"/>
    </source>
</evidence>
<feature type="region of interest" description="Disordered" evidence="1">
    <location>
        <begin position="173"/>
        <end position="195"/>
    </location>
</feature>
<name>A0A5M8FSM8_9GAMM</name>
<reference evidence="2 3" key="1">
    <citation type="submission" date="2019-09" db="EMBL/GenBank/DDBJ databases">
        <title>Whole-genome sequence of the purple sulfur bacterium Thiohalocapsa marina DSM 19078.</title>
        <authorList>
            <person name="Kyndt J.A."/>
            <person name="Meyer T.E."/>
        </authorList>
    </citation>
    <scope>NUCLEOTIDE SEQUENCE [LARGE SCALE GENOMIC DNA]</scope>
    <source>
        <strain evidence="2 3">DSM 19078</strain>
    </source>
</reference>
<gene>
    <name evidence="2" type="ORF">F2Q65_08710</name>
</gene>
<dbReference type="Proteomes" id="UP000322981">
    <property type="component" value="Unassembled WGS sequence"/>
</dbReference>